<name>A0A1A8WSV5_PLAOA</name>
<evidence type="ECO:0000313" key="4">
    <source>
        <dbReference type="Proteomes" id="UP000078560"/>
    </source>
</evidence>
<organism evidence="1 4">
    <name type="scientific">Plasmodium ovale curtisi</name>
    <dbReference type="NCBI Taxonomy" id="864141"/>
    <lineage>
        <taxon>Eukaryota</taxon>
        <taxon>Sar</taxon>
        <taxon>Alveolata</taxon>
        <taxon>Apicomplexa</taxon>
        <taxon>Aconoidasida</taxon>
        <taxon>Haemosporida</taxon>
        <taxon>Plasmodiidae</taxon>
        <taxon>Plasmodium</taxon>
        <taxon>Plasmodium (Plasmodium)</taxon>
    </lineage>
</organism>
<evidence type="ECO:0008006" key="5">
    <source>
        <dbReference type="Google" id="ProtNLM"/>
    </source>
</evidence>
<dbReference type="AlphaFoldDB" id="A0A1A8WSV5"/>
<evidence type="ECO:0000313" key="3">
    <source>
        <dbReference type="Proteomes" id="UP000078546"/>
    </source>
</evidence>
<dbReference type="Proteomes" id="UP000078546">
    <property type="component" value="Unassembled WGS sequence"/>
</dbReference>
<dbReference type="EMBL" id="FLQU01001767">
    <property type="protein sequence ID" value="SBS94414.1"/>
    <property type="molecule type" value="Genomic_DNA"/>
</dbReference>
<sequence length="292" mass="33849">MVDPGICSKKDELLKSTFPSNIFLKTLYNDNDMEVINAKIQSYKSDNQYDDIISKINEQFEKICEEIRDYYIDDEAIFCRNINYYFDLLNATIISTSVLPKDIKDKLIGKVEELCIQALRVKVIYVCTREKNLDSIRKRSILKQLIDFNMDKVYIKINLEEYRKCLVEKWNKIVSYTYTQLGDKLNLVDVTISTDVNSFVNTISLDNLSPNKTQGACYNKSYIDMLKTKTSSIQKMNNLLSIGIFSPLGGFLRRCAKKKIEVDENMSEEVISGLYDNSKNERPYIAYHSVSH</sequence>
<reference evidence="1" key="2">
    <citation type="submission" date="2016-05" db="EMBL/GenBank/DDBJ databases">
        <authorList>
            <person name="Lavstsen T."/>
            <person name="Jespersen J.S."/>
        </authorList>
    </citation>
    <scope>NUCLEOTIDE SEQUENCE [LARGE SCALE GENOMIC DNA]</scope>
</reference>
<protein>
    <recommendedName>
        <fullName evidence="5">PIR Superfamily Protein</fullName>
    </recommendedName>
</protein>
<gene>
    <name evidence="2" type="ORF">POVCU1_072810</name>
    <name evidence="1" type="ORF">POVCU2_0087890</name>
</gene>
<evidence type="ECO:0000313" key="1">
    <source>
        <dbReference type="EMBL" id="SBS94414.1"/>
    </source>
</evidence>
<accession>A0A1A8WSV5</accession>
<evidence type="ECO:0000313" key="2">
    <source>
        <dbReference type="EMBL" id="SBT02079.1"/>
    </source>
</evidence>
<dbReference type="Proteomes" id="UP000078560">
    <property type="component" value="Unassembled WGS sequence"/>
</dbReference>
<proteinExistence type="predicted"/>
<reference evidence="3 4" key="1">
    <citation type="submission" date="2016-05" db="EMBL/GenBank/DDBJ databases">
        <authorList>
            <person name="Naeem Raeece"/>
        </authorList>
    </citation>
    <scope>NUCLEOTIDE SEQUENCE [LARGE SCALE GENOMIC DNA]</scope>
</reference>
<dbReference type="EMBL" id="FLQV01003048">
    <property type="protein sequence ID" value="SBT02079.1"/>
    <property type="molecule type" value="Genomic_DNA"/>
</dbReference>